<dbReference type="Pfam" id="PF01042">
    <property type="entry name" value="Ribonuc_L-PSP"/>
    <property type="match status" value="1"/>
</dbReference>
<proteinExistence type="inferred from homology"/>
<reference evidence="3" key="1">
    <citation type="submission" date="2015-06" db="EMBL/GenBank/DDBJ databases">
        <authorList>
            <person name="Lim Y.L."/>
            <person name="Ee R."/>
            <person name="Yong D."/>
            <person name="How K.Y."/>
            <person name="Yin W.F."/>
            <person name="Chan K.G."/>
        </authorList>
    </citation>
    <scope>NUCLEOTIDE SEQUENCE [LARGE SCALE GENOMIC DNA]</scope>
    <source>
        <strain evidence="3">DSM 25325</strain>
    </source>
</reference>
<organism evidence="2 3">
    <name type="scientific">Pandoraea thiooxydans</name>
    <dbReference type="NCBI Taxonomy" id="445709"/>
    <lineage>
        <taxon>Bacteria</taxon>
        <taxon>Pseudomonadati</taxon>
        <taxon>Pseudomonadota</taxon>
        <taxon>Betaproteobacteria</taxon>
        <taxon>Burkholderiales</taxon>
        <taxon>Burkholderiaceae</taxon>
        <taxon>Pandoraea</taxon>
    </lineage>
</organism>
<gene>
    <name evidence="2" type="ORF">ABW99_12935</name>
</gene>
<dbReference type="GO" id="GO:0019239">
    <property type="term" value="F:deaminase activity"/>
    <property type="evidence" value="ECO:0007669"/>
    <property type="project" value="TreeGrafter"/>
</dbReference>
<evidence type="ECO:0000313" key="3">
    <source>
        <dbReference type="Proteomes" id="UP000036700"/>
    </source>
</evidence>
<dbReference type="AlphaFoldDB" id="A0A0G3EUI4"/>
<dbReference type="PATRIC" id="fig|445709.3.peg.2743"/>
<dbReference type="STRING" id="445709.ABW99_12935"/>
<dbReference type="KEGG" id="ptx:ABW99_12935"/>
<evidence type="ECO:0000313" key="2">
    <source>
        <dbReference type="EMBL" id="AKJ68977.1"/>
    </source>
</evidence>
<keyword evidence="3" id="KW-1185">Reference proteome</keyword>
<dbReference type="GO" id="GO:0005829">
    <property type="term" value="C:cytosol"/>
    <property type="evidence" value="ECO:0007669"/>
    <property type="project" value="TreeGrafter"/>
</dbReference>
<sequence length="124" mass="13182">MQTCFTPEAPAPAGHYSQAIVANGFVFVAGQLPFVPGQGRNPPQGATAQTRQVMVNVEQILRAAGSSLERIVNVTVYLTDMGHWPEVNLAYAQVMGEHKPARTVTVSPQLAPGCLLEVQVTALA</sequence>
<dbReference type="InterPro" id="IPR035959">
    <property type="entry name" value="RutC-like_sf"/>
</dbReference>
<dbReference type="Gene3D" id="3.30.1330.40">
    <property type="entry name" value="RutC-like"/>
    <property type="match status" value="1"/>
</dbReference>
<dbReference type="OrthoDB" id="9803101at2"/>
<accession>A0A0G3EUI4</accession>
<evidence type="ECO:0008006" key="4">
    <source>
        <dbReference type="Google" id="ProtNLM"/>
    </source>
</evidence>
<dbReference type="InterPro" id="IPR006175">
    <property type="entry name" value="YjgF/YER057c/UK114"/>
</dbReference>
<evidence type="ECO:0000256" key="1">
    <source>
        <dbReference type="ARBA" id="ARBA00010552"/>
    </source>
</evidence>
<protein>
    <recommendedName>
        <fullName evidence="4">Enamine deaminase RidA</fullName>
    </recommendedName>
</protein>
<dbReference type="FunFam" id="3.30.1330.40:FF:000001">
    <property type="entry name" value="L-PSP family endoribonuclease"/>
    <property type="match status" value="1"/>
</dbReference>
<dbReference type="PANTHER" id="PTHR11803:SF39">
    <property type="entry name" value="2-IMINOBUTANOATE_2-IMINOPROPANOATE DEAMINASE"/>
    <property type="match status" value="1"/>
</dbReference>
<dbReference type="Proteomes" id="UP000036700">
    <property type="component" value="Chromosome"/>
</dbReference>
<dbReference type="EMBL" id="CP011568">
    <property type="protein sequence ID" value="AKJ68977.1"/>
    <property type="molecule type" value="Genomic_DNA"/>
</dbReference>
<comment type="similarity">
    <text evidence="1">Belongs to the RutC family.</text>
</comment>
<dbReference type="PANTHER" id="PTHR11803">
    <property type="entry name" value="2-IMINOBUTANOATE/2-IMINOPROPANOATE DEAMINASE RIDA"/>
    <property type="match status" value="1"/>
</dbReference>
<name>A0A0G3EUI4_9BURK</name>
<dbReference type="SUPFAM" id="SSF55298">
    <property type="entry name" value="YjgF-like"/>
    <property type="match status" value="1"/>
</dbReference>
<dbReference type="CDD" id="cd00448">
    <property type="entry name" value="YjgF_YER057c_UK114_family"/>
    <property type="match status" value="1"/>
</dbReference>
<dbReference type="RefSeq" id="WP_047214874.1">
    <property type="nucleotide sequence ID" value="NZ_CP011568.3"/>
</dbReference>